<dbReference type="EMBL" id="MCFF01000018">
    <property type="protein sequence ID" value="ORZ16151.1"/>
    <property type="molecule type" value="Genomic_DNA"/>
</dbReference>
<gene>
    <name evidence="1" type="ORF">BCR41DRAFT_61505</name>
</gene>
<keyword evidence="2" id="KW-1185">Reference proteome</keyword>
<reference evidence="1 2" key="1">
    <citation type="submission" date="2016-07" db="EMBL/GenBank/DDBJ databases">
        <title>Pervasive Adenine N6-methylation of Active Genes in Fungi.</title>
        <authorList>
            <consortium name="DOE Joint Genome Institute"/>
            <person name="Mondo S.J."/>
            <person name="Dannebaum R.O."/>
            <person name="Kuo R.C."/>
            <person name="Labutti K."/>
            <person name="Haridas S."/>
            <person name="Kuo A."/>
            <person name="Salamov A."/>
            <person name="Ahrendt S.R."/>
            <person name="Lipzen A."/>
            <person name="Sullivan W."/>
            <person name="Andreopoulos W.B."/>
            <person name="Clum A."/>
            <person name="Lindquist E."/>
            <person name="Daum C."/>
            <person name="Ramamoorthy G.K."/>
            <person name="Gryganskyi A."/>
            <person name="Culley D."/>
            <person name="Magnuson J.K."/>
            <person name="James T.Y."/>
            <person name="O'Malley M.A."/>
            <person name="Stajich J.E."/>
            <person name="Spatafora J.W."/>
            <person name="Visel A."/>
            <person name="Grigoriev I.V."/>
        </authorList>
    </citation>
    <scope>NUCLEOTIDE SEQUENCE [LARGE SCALE GENOMIC DNA]</scope>
    <source>
        <strain evidence="1 2">NRRL 3116</strain>
    </source>
</reference>
<comment type="caution">
    <text evidence="1">The sequence shown here is derived from an EMBL/GenBank/DDBJ whole genome shotgun (WGS) entry which is preliminary data.</text>
</comment>
<dbReference type="Proteomes" id="UP000193648">
    <property type="component" value="Unassembled WGS sequence"/>
</dbReference>
<proteinExistence type="predicted"/>
<dbReference type="InParanoid" id="A0A1Y2GMY1"/>
<dbReference type="AlphaFoldDB" id="A0A1Y2GMY1"/>
<sequence>MGSTDNILKDSIIHGNSPREPVSTVVRINNTIFTEDSLVLDELVRGAGTKPIVLVECINIIPNKSLVNQYIYVLESLSKGSCVGKFVSDGTIKKDGASILRNNSLISSRRKRPRRNIFVVLSRSLILSPGNDRFVGFDFDGLFEAVVVVVDSCSQVVGLGLEVKEG</sequence>
<protein>
    <submittedName>
        <fullName evidence="1">Uncharacterized protein</fullName>
    </submittedName>
</protein>
<accession>A0A1Y2GMY1</accession>
<organism evidence="1 2">
    <name type="scientific">Lobosporangium transversale</name>
    <dbReference type="NCBI Taxonomy" id="64571"/>
    <lineage>
        <taxon>Eukaryota</taxon>
        <taxon>Fungi</taxon>
        <taxon>Fungi incertae sedis</taxon>
        <taxon>Mucoromycota</taxon>
        <taxon>Mortierellomycotina</taxon>
        <taxon>Mortierellomycetes</taxon>
        <taxon>Mortierellales</taxon>
        <taxon>Mortierellaceae</taxon>
        <taxon>Lobosporangium</taxon>
    </lineage>
</organism>
<name>A0A1Y2GMY1_9FUNG</name>
<evidence type="ECO:0000313" key="2">
    <source>
        <dbReference type="Proteomes" id="UP000193648"/>
    </source>
</evidence>
<evidence type="ECO:0000313" key="1">
    <source>
        <dbReference type="EMBL" id="ORZ16151.1"/>
    </source>
</evidence>
<dbReference type="RefSeq" id="XP_021881498.1">
    <property type="nucleotide sequence ID" value="XM_022030939.1"/>
</dbReference>
<dbReference type="GeneID" id="33572780"/>